<accession>A0A7W7AHV4</accession>
<protein>
    <recommendedName>
        <fullName evidence="4">DUF5666 domain-containing protein</fullName>
    </recommendedName>
</protein>
<dbReference type="AlphaFoldDB" id="A0A7W7AHV4"/>
<dbReference type="Proteomes" id="UP000574769">
    <property type="component" value="Unassembled WGS sequence"/>
</dbReference>
<name>A0A7W7AHV4_9SPHN</name>
<dbReference type="RefSeq" id="WP_184111484.1">
    <property type="nucleotide sequence ID" value="NZ_JACHNY010000001.1"/>
</dbReference>
<keyword evidence="1" id="KW-0732">Signal</keyword>
<sequence length="241" mass="23315">MRRPLPLAALLALAAAAPLPAQDLGEPLADAELATITGKFILPGGGSLALSVTSDTMLNGALVLRTVLTVDQGSRVQVYGRSDGSASAPPTAAGAAPAAPVLTSGASVLFDRRSGAQIVPPTVSTIRVGGIGAAGAGAAEPGLTPIAVAAGGPAVRTPDGLVSVATLAGGTQVSLAGDQIGIAHLVGPTVATAILNAGNDRTIDTVTTIGIDLHDAAALAMGSAAMKVDALAADASRGMVR</sequence>
<dbReference type="EMBL" id="JACHNY010000001">
    <property type="protein sequence ID" value="MBB4616560.1"/>
    <property type="molecule type" value="Genomic_DNA"/>
</dbReference>
<evidence type="ECO:0000313" key="2">
    <source>
        <dbReference type="EMBL" id="MBB4616560.1"/>
    </source>
</evidence>
<evidence type="ECO:0008006" key="4">
    <source>
        <dbReference type="Google" id="ProtNLM"/>
    </source>
</evidence>
<reference evidence="2 3" key="1">
    <citation type="submission" date="2020-08" db="EMBL/GenBank/DDBJ databases">
        <title>Genomic Encyclopedia of Type Strains, Phase IV (KMG-IV): sequencing the most valuable type-strain genomes for metagenomic binning, comparative biology and taxonomic classification.</title>
        <authorList>
            <person name="Goeker M."/>
        </authorList>
    </citation>
    <scope>NUCLEOTIDE SEQUENCE [LARGE SCALE GENOMIC DNA]</scope>
    <source>
        <strain evidence="2 3">DSM 15867</strain>
    </source>
</reference>
<gene>
    <name evidence="2" type="ORF">GGQ96_000666</name>
</gene>
<proteinExistence type="predicted"/>
<feature type="signal peptide" evidence="1">
    <location>
        <begin position="1"/>
        <end position="21"/>
    </location>
</feature>
<organism evidence="2 3">
    <name type="scientific">Sphingomonas abaci</name>
    <dbReference type="NCBI Taxonomy" id="237611"/>
    <lineage>
        <taxon>Bacteria</taxon>
        <taxon>Pseudomonadati</taxon>
        <taxon>Pseudomonadota</taxon>
        <taxon>Alphaproteobacteria</taxon>
        <taxon>Sphingomonadales</taxon>
        <taxon>Sphingomonadaceae</taxon>
        <taxon>Sphingomonas</taxon>
    </lineage>
</organism>
<comment type="caution">
    <text evidence="2">The sequence shown here is derived from an EMBL/GenBank/DDBJ whole genome shotgun (WGS) entry which is preliminary data.</text>
</comment>
<evidence type="ECO:0000256" key="1">
    <source>
        <dbReference type="SAM" id="SignalP"/>
    </source>
</evidence>
<feature type="chain" id="PRO_5030508663" description="DUF5666 domain-containing protein" evidence="1">
    <location>
        <begin position="22"/>
        <end position="241"/>
    </location>
</feature>
<keyword evidence="3" id="KW-1185">Reference proteome</keyword>
<evidence type="ECO:0000313" key="3">
    <source>
        <dbReference type="Proteomes" id="UP000574769"/>
    </source>
</evidence>